<comment type="caution">
    <text evidence="10">The sequence shown here is derived from an EMBL/GenBank/DDBJ whole genome shotgun (WGS) entry which is preliminary data.</text>
</comment>
<evidence type="ECO:0000256" key="3">
    <source>
        <dbReference type="ARBA" id="ARBA00022729"/>
    </source>
</evidence>
<evidence type="ECO:0000256" key="5">
    <source>
        <dbReference type="ARBA" id="ARBA00023157"/>
    </source>
</evidence>
<evidence type="ECO:0000259" key="9">
    <source>
        <dbReference type="PROSITE" id="PS51352"/>
    </source>
</evidence>
<dbReference type="PROSITE" id="PS51352">
    <property type="entry name" value="THIOREDOXIN_2"/>
    <property type="match status" value="1"/>
</dbReference>
<dbReference type="InterPro" id="IPR001853">
    <property type="entry name" value="DSBA-like_thioredoxin_dom"/>
</dbReference>
<dbReference type="Gene3D" id="3.40.30.10">
    <property type="entry name" value="Glutaredoxin"/>
    <property type="match status" value="1"/>
</dbReference>
<dbReference type="InterPro" id="IPR023205">
    <property type="entry name" value="DsbA/DsbL"/>
</dbReference>
<dbReference type="PANTHER" id="PTHR35891">
    <property type="entry name" value="THIOL:DISULFIDE INTERCHANGE PROTEIN DSBA"/>
    <property type="match status" value="1"/>
</dbReference>
<evidence type="ECO:0000313" key="10">
    <source>
        <dbReference type="EMBL" id="GAA5098467.1"/>
    </source>
</evidence>
<dbReference type="InterPro" id="IPR050824">
    <property type="entry name" value="Thiol_disulfide_DsbA"/>
</dbReference>
<name>A0ABP9MLC1_9GAMM</name>
<comment type="subcellular location">
    <subcellularLocation>
        <location evidence="1 7">Periplasm</location>
    </subcellularLocation>
</comment>
<dbReference type="InterPro" id="IPR036249">
    <property type="entry name" value="Thioredoxin-like_sf"/>
</dbReference>
<proteinExistence type="inferred from homology"/>
<comment type="similarity">
    <text evidence="2">Belongs to the thioredoxin family. DsbA subfamily.</text>
</comment>
<dbReference type="InterPro" id="IPR013766">
    <property type="entry name" value="Thioredoxin_domain"/>
</dbReference>
<dbReference type="CDD" id="cd03019">
    <property type="entry name" value="DsbA_DsbA"/>
    <property type="match status" value="1"/>
</dbReference>
<keyword evidence="6" id="KW-0676">Redox-active center</keyword>
<accession>A0ABP9MLC1</accession>
<organism evidence="10 11">
    <name type="scientific">Wohlfahrtiimonas larvae</name>
    <dbReference type="NCBI Taxonomy" id="1157986"/>
    <lineage>
        <taxon>Bacteria</taxon>
        <taxon>Pseudomonadati</taxon>
        <taxon>Pseudomonadota</taxon>
        <taxon>Gammaproteobacteria</taxon>
        <taxon>Cardiobacteriales</taxon>
        <taxon>Ignatzschineriaceae</taxon>
        <taxon>Wohlfahrtiimonas</taxon>
    </lineage>
</organism>
<feature type="signal peptide" evidence="8">
    <location>
        <begin position="1"/>
        <end position="26"/>
    </location>
</feature>
<dbReference type="EMBL" id="BAABKE010000003">
    <property type="protein sequence ID" value="GAA5098467.1"/>
    <property type="molecule type" value="Genomic_DNA"/>
</dbReference>
<keyword evidence="11" id="KW-1185">Reference proteome</keyword>
<dbReference type="SUPFAM" id="SSF52833">
    <property type="entry name" value="Thioredoxin-like"/>
    <property type="match status" value="1"/>
</dbReference>
<evidence type="ECO:0000256" key="4">
    <source>
        <dbReference type="ARBA" id="ARBA00022764"/>
    </source>
</evidence>
<sequence>MSFKSISQKVVGSVVLAGTMFMAAYAQPKFIELSEPAQLVKTSNPAQVEVVEVFSYTCGHCYQLEAPVANWLKSKPADVNFVRIQMPGEGVWESLARTYFTLEAMDKVEEGHPVMYKATMVDRLRAFDKDAIAAYLAKNAGINAEEFAKLWNSFPVTSSYNRALDLVQNQYKVDYTPVFIIDGKYLVNGETSRATSYAEIVEAVDEVSKELLAKKQAEAVPAQAE</sequence>
<protein>
    <recommendedName>
        <fullName evidence="7">Thiol:disulfide interchange protein</fullName>
    </recommendedName>
</protein>
<dbReference type="Pfam" id="PF01323">
    <property type="entry name" value="DSBA"/>
    <property type="match status" value="1"/>
</dbReference>
<dbReference type="Proteomes" id="UP001500631">
    <property type="component" value="Unassembled WGS sequence"/>
</dbReference>
<evidence type="ECO:0000313" key="11">
    <source>
        <dbReference type="Proteomes" id="UP001500631"/>
    </source>
</evidence>
<feature type="domain" description="Thioredoxin" evidence="9">
    <location>
        <begin position="15"/>
        <end position="209"/>
    </location>
</feature>
<gene>
    <name evidence="10" type="ORF">GCM10023338_10990</name>
</gene>
<keyword evidence="5 7" id="KW-1015">Disulfide bond</keyword>
<evidence type="ECO:0000256" key="7">
    <source>
        <dbReference type="PIRNR" id="PIRNR001488"/>
    </source>
</evidence>
<dbReference type="InterPro" id="IPR017937">
    <property type="entry name" value="Thioredoxin_CS"/>
</dbReference>
<dbReference type="PROSITE" id="PS00194">
    <property type="entry name" value="THIOREDOXIN_1"/>
    <property type="match status" value="1"/>
</dbReference>
<evidence type="ECO:0000256" key="8">
    <source>
        <dbReference type="SAM" id="SignalP"/>
    </source>
</evidence>
<evidence type="ECO:0000256" key="2">
    <source>
        <dbReference type="ARBA" id="ARBA00005791"/>
    </source>
</evidence>
<dbReference type="PIRSF" id="PIRSF001488">
    <property type="entry name" value="Tdi_protein"/>
    <property type="match status" value="1"/>
</dbReference>
<evidence type="ECO:0000256" key="6">
    <source>
        <dbReference type="ARBA" id="ARBA00023284"/>
    </source>
</evidence>
<dbReference type="PANTHER" id="PTHR35891:SF3">
    <property type="entry name" value="THIOL:DISULFIDE INTERCHANGE PROTEIN DSBL"/>
    <property type="match status" value="1"/>
</dbReference>
<keyword evidence="4 7" id="KW-0574">Periplasm</keyword>
<keyword evidence="3 8" id="KW-0732">Signal</keyword>
<feature type="chain" id="PRO_5045438333" description="Thiol:disulfide interchange protein" evidence="8">
    <location>
        <begin position="27"/>
        <end position="225"/>
    </location>
</feature>
<reference evidence="11" key="1">
    <citation type="journal article" date="2019" name="Int. J. Syst. Evol. Microbiol.">
        <title>The Global Catalogue of Microorganisms (GCM) 10K type strain sequencing project: providing services to taxonomists for standard genome sequencing and annotation.</title>
        <authorList>
            <consortium name="The Broad Institute Genomics Platform"/>
            <consortium name="The Broad Institute Genome Sequencing Center for Infectious Disease"/>
            <person name="Wu L."/>
            <person name="Ma J."/>
        </authorList>
    </citation>
    <scope>NUCLEOTIDE SEQUENCE [LARGE SCALE GENOMIC DNA]</scope>
    <source>
        <strain evidence="11">JCM 18424</strain>
    </source>
</reference>
<dbReference type="RefSeq" id="WP_077925091.1">
    <property type="nucleotide sequence ID" value="NZ_BAABKE010000003.1"/>
</dbReference>
<evidence type="ECO:0000256" key="1">
    <source>
        <dbReference type="ARBA" id="ARBA00004418"/>
    </source>
</evidence>